<accession>A0ABR5J112</accession>
<dbReference type="EMBL" id="LGUT01002428">
    <property type="protein sequence ID" value="KOG87113.1"/>
    <property type="molecule type" value="Genomic_DNA"/>
</dbReference>
<evidence type="ECO:0000256" key="5">
    <source>
        <dbReference type="ARBA" id="ARBA00023004"/>
    </source>
</evidence>
<dbReference type="PRINTS" id="PR00162">
    <property type="entry name" value="RIESKE"/>
</dbReference>
<dbReference type="InterPro" id="IPR036922">
    <property type="entry name" value="Rieske_2Fe-2S_sf"/>
</dbReference>
<keyword evidence="5" id="KW-0408">Iron</keyword>
<dbReference type="Pfam" id="PF00355">
    <property type="entry name" value="Rieske"/>
    <property type="match status" value="1"/>
</dbReference>
<sequence>MTHQPQEPAPPCRRTVIAAVGGMGLAAALTACGGSDSDAKDAPDSDSQDAPDSEQPKDGAATTPGGEAADPPGGGQALAKTSEIPQGGGKVFKDRKVVVTQPVKGQFKAFSAVCTHQGCLVRDVSNGTINCPCHGSKYSVEDGSVRHGPATKPLPATRISVQGDSVQLG</sequence>
<feature type="region of interest" description="Disordered" evidence="10">
    <location>
        <begin position="30"/>
        <end position="90"/>
    </location>
</feature>
<name>A0ABR5J112_9ACTN</name>
<evidence type="ECO:0000256" key="2">
    <source>
        <dbReference type="ARBA" id="ARBA00015816"/>
    </source>
</evidence>
<evidence type="ECO:0000256" key="7">
    <source>
        <dbReference type="ARBA" id="ARBA00023157"/>
    </source>
</evidence>
<organism evidence="12 13">
    <name type="scientific">Streptomyces varsoviensis</name>
    <dbReference type="NCBI Taxonomy" id="67373"/>
    <lineage>
        <taxon>Bacteria</taxon>
        <taxon>Bacillati</taxon>
        <taxon>Actinomycetota</taxon>
        <taxon>Actinomycetes</taxon>
        <taxon>Kitasatosporales</taxon>
        <taxon>Streptomycetaceae</taxon>
        <taxon>Streptomyces</taxon>
    </lineage>
</organism>
<comment type="function">
    <text evidence="1">Iron-sulfur subunit of the cytochrome bc1 complex, an essential component of the respiratory electron transport chain required for ATP synthesis. The bc1 complex catalyzes the oxidation of menaquinol and the reduction of cytochrome c in the respiratory chain. The bc1 complex operates through a Q-cycle mechanism that couples electron transfer to generation of the proton gradient that drives ATP synthesis.</text>
</comment>
<comment type="caution">
    <text evidence="12">The sequence shown here is derived from an EMBL/GenBank/DDBJ whole genome shotgun (WGS) entry which is preliminary data.</text>
</comment>
<dbReference type="RefSeq" id="WP_030874844.1">
    <property type="nucleotide sequence ID" value="NZ_JBIRHZ010000007.1"/>
</dbReference>
<dbReference type="Gene3D" id="2.102.10.10">
    <property type="entry name" value="Rieske [2Fe-2S] iron-sulphur domain"/>
    <property type="match status" value="1"/>
</dbReference>
<gene>
    <name evidence="12" type="ORF">ADK38_27245</name>
</gene>
<evidence type="ECO:0000256" key="1">
    <source>
        <dbReference type="ARBA" id="ARBA00002494"/>
    </source>
</evidence>
<dbReference type="InterPro" id="IPR014349">
    <property type="entry name" value="Rieske_Fe-S_prot"/>
</dbReference>
<evidence type="ECO:0000313" key="13">
    <source>
        <dbReference type="Proteomes" id="UP000037020"/>
    </source>
</evidence>
<dbReference type="InterPro" id="IPR005805">
    <property type="entry name" value="Rieske_Fe-S_prot_C"/>
</dbReference>
<reference evidence="12 13" key="1">
    <citation type="submission" date="2015-07" db="EMBL/GenBank/DDBJ databases">
        <authorList>
            <person name="Ju K.-S."/>
            <person name="Doroghazi J.R."/>
            <person name="Metcalf W.W."/>
        </authorList>
    </citation>
    <scope>NUCLEOTIDE SEQUENCE [LARGE SCALE GENOMIC DNA]</scope>
    <source>
        <strain evidence="12 13">NRRL B-3589</strain>
    </source>
</reference>
<protein>
    <recommendedName>
        <fullName evidence="2">Cytochrome bc1 complex Rieske iron-sulfur subunit</fullName>
    </recommendedName>
    <alternativeName>
        <fullName evidence="8">Cytochrome bc1 reductase complex subunit QcrA</fullName>
    </alternativeName>
</protein>
<feature type="compositionally biased region" description="Low complexity" evidence="10">
    <location>
        <begin position="58"/>
        <end position="71"/>
    </location>
</feature>
<dbReference type="InterPro" id="IPR017941">
    <property type="entry name" value="Rieske_2Fe-2S"/>
</dbReference>
<evidence type="ECO:0000256" key="10">
    <source>
        <dbReference type="SAM" id="MobiDB-lite"/>
    </source>
</evidence>
<evidence type="ECO:0000256" key="3">
    <source>
        <dbReference type="ARBA" id="ARBA00022714"/>
    </source>
</evidence>
<keyword evidence="3" id="KW-0001">2Fe-2S</keyword>
<dbReference type="CDD" id="cd03467">
    <property type="entry name" value="Rieske"/>
    <property type="match status" value="1"/>
</dbReference>
<keyword evidence="4" id="KW-0479">Metal-binding</keyword>
<dbReference type="PROSITE" id="PS51318">
    <property type="entry name" value="TAT"/>
    <property type="match status" value="1"/>
</dbReference>
<evidence type="ECO:0000313" key="12">
    <source>
        <dbReference type="EMBL" id="KOG87113.1"/>
    </source>
</evidence>
<evidence type="ECO:0000256" key="6">
    <source>
        <dbReference type="ARBA" id="ARBA00023014"/>
    </source>
</evidence>
<dbReference type="PANTHER" id="PTHR10134">
    <property type="entry name" value="CYTOCHROME B-C1 COMPLEX SUBUNIT RIESKE, MITOCHONDRIAL"/>
    <property type="match status" value="1"/>
</dbReference>
<keyword evidence="6" id="KW-0411">Iron-sulfur</keyword>
<dbReference type="PROSITE" id="PS51296">
    <property type="entry name" value="RIESKE"/>
    <property type="match status" value="1"/>
</dbReference>
<keyword evidence="7" id="KW-1015">Disulfide bond</keyword>
<evidence type="ECO:0000256" key="9">
    <source>
        <dbReference type="ARBA" id="ARBA00034078"/>
    </source>
</evidence>
<dbReference type="InterPro" id="IPR006311">
    <property type="entry name" value="TAT_signal"/>
</dbReference>
<evidence type="ECO:0000256" key="4">
    <source>
        <dbReference type="ARBA" id="ARBA00022723"/>
    </source>
</evidence>
<evidence type="ECO:0000259" key="11">
    <source>
        <dbReference type="PROSITE" id="PS51296"/>
    </source>
</evidence>
<proteinExistence type="predicted"/>
<evidence type="ECO:0000256" key="8">
    <source>
        <dbReference type="ARBA" id="ARBA00029586"/>
    </source>
</evidence>
<comment type="cofactor">
    <cofactor evidence="9">
        <name>[2Fe-2S] cluster</name>
        <dbReference type="ChEBI" id="CHEBI:190135"/>
    </cofactor>
</comment>
<dbReference type="SUPFAM" id="SSF50022">
    <property type="entry name" value="ISP domain"/>
    <property type="match status" value="1"/>
</dbReference>
<keyword evidence="13" id="KW-1185">Reference proteome</keyword>
<feature type="domain" description="Rieske" evidence="11">
    <location>
        <begin position="76"/>
        <end position="168"/>
    </location>
</feature>
<dbReference type="Proteomes" id="UP000037020">
    <property type="component" value="Unassembled WGS sequence"/>
</dbReference>